<proteinExistence type="predicted"/>
<dbReference type="Pfam" id="PF01381">
    <property type="entry name" value="HTH_3"/>
    <property type="match status" value="1"/>
</dbReference>
<evidence type="ECO:0000313" key="2">
    <source>
        <dbReference type="EMBL" id="KCZ86523.1"/>
    </source>
</evidence>
<protein>
    <submittedName>
        <fullName evidence="2">XRE family transcriptional regulator</fullName>
    </submittedName>
</protein>
<dbReference type="OrthoDB" id="123556at2"/>
<dbReference type="SUPFAM" id="SSF47413">
    <property type="entry name" value="lambda repressor-like DNA-binding domains"/>
    <property type="match status" value="1"/>
</dbReference>
<dbReference type="InterPro" id="IPR010982">
    <property type="entry name" value="Lambda_DNA-bd_dom_sf"/>
</dbReference>
<dbReference type="RefSeq" id="WP_081814753.1">
    <property type="nucleotide sequence ID" value="NZ_ARYJ01000013.1"/>
</dbReference>
<dbReference type="CDD" id="cd00093">
    <property type="entry name" value="HTH_XRE"/>
    <property type="match status" value="1"/>
</dbReference>
<dbReference type="AlphaFoldDB" id="A0A059F7J5"/>
<dbReference type="Gene3D" id="1.10.260.40">
    <property type="entry name" value="lambda repressor-like DNA-binding domains"/>
    <property type="match status" value="1"/>
</dbReference>
<keyword evidence="3" id="KW-1185">Reference proteome</keyword>
<feature type="domain" description="HTH cro/C1-type" evidence="1">
    <location>
        <begin position="16"/>
        <end position="45"/>
    </location>
</feature>
<reference evidence="2 3" key="1">
    <citation type="journal article" date="2014" name="Antonie Van Leeuwenhoek">
        <title>Hyphomonas beringensis sp. nov. and Hyphomonas chukchiensis sp. nov., isolated from surface seawater of the Bering Sea and Chukchi Sea.</title>
        <authorList>
            <person name="Li C."/>
            <person name="Lai Q."/>
            <person name="Li G."/>
            <person name="Dong C."/>
            <person name="Wang J."/>
            <person name="Liao Y."/>
            <person name="Shao Z."/>
        </authorList>
    </citation>
    <scope>NUCLEOTIDE SEQUENCE [LARGE SCALE GENOMIC DNA]</scope>
    <source>
        <strain evidence="2 3">VP2</strain>
    </source>
</reference>
<dbReference type="GO" id="GO:0003677">
    <property type="term" value="F:DNA binding"/>
    <property type="evidence" value="ECO:0007669"/>
    <property type="project" value="InterPro"/>
</dbReference>
<dbReference type="PATRIC" id="fig|1280952.3.peg.3055"/>
<name>A0A059F7J5_9PROT</name>
<sequence length="205" mass="22816">MDTLPSTNWARMVTGLRQDLGLSQRVLAERLSVDQTTISRWERGKDLPGVRHRRQMRDMMRQTTTSRLDALTKLRVQMSSWPATLLRQGAVFVEVSRAAAAEVSADGLGPGTSLYGRFGDEADEQMHAWERSGIFSGDLAMTVSLNRIQSPGGPVYFRGMDTPHISASGEIWCLCELRRLSEAEYLTELRQMGGPLLSIPYDALG</sequence>
<organism evidence="2 3">
    <name type="scientific">Hyphomonas jannaschiana VP2</name>
    <dbReference type="NCBI Taxonomy" id="1280952"/>
    <lineage>
        <taxon>Bacteria</taxon>
        <taxon>Pseudomonadati</taxon>
        <taxon>Pseudomonadota</taxon>
        <taxon>Alphaproteobacteria</taxon>
        <taxon>Hyphomonadales</taxon>
        <taxon>Hyphomonadaceae</taxon>
        <taxon>Hyphomonas</taxon>
    </lineage>
</organism>
<evidence type="ECO:0000259" key="1">
    <source>
        <dbReference type="PROSITE" id="PS50943"/>
    </source>
</evidence>
<dbReference type="Proteomes" id="UP000024816">
    <property type="component" value="Unassembled WGS sequence"/>
</dbReference>
<gene>
    <name evidence="2" type="ORF">HJA_15264</name>
</gene>
<dbReference type="STRING" id="1280952.HJA_15264"/>
<accession>A0A059F7J5</accession>
<dbReference type="EMBL" id="ARYJ01000013">
    <property type="protein sequence ID" value="KCZ86523.1"/>
    <property type="molecule type" value="Genomic_DNA"/>
</dbReference>
<evidence type="ECO:0000313" key="3">
    <source>
        <dbReference type="Proteomes" id="UP000024816"/>
    </source>
</evidence>
<dbReference type="InterPro" id="IPR001387">
    <property type="entry name" value="Cro/C1-type_HTH"/>
</dbReference>
<comment type="caution">
    <text evidence="2">The sequence shown here is derived from an EMBL/GenBank/DDBJ whole genome shotgun (WGS) entry which is preliminary data.</text>
</comment>
<dbReference type="PROSITE" id="PS50943">
    <property type="entry name" value="HTH_CROC1"/>
    <property type="match status" value="1"/>
</dbReference>